<proteinExistence type="predicted"/>
<comment type="caution">
    <text evidence="1">The sequence shown here is derived from an EMBL/GenBank/DDBJ whole genome shotgun (WGS) entry which is preliminary data.</text>
</comment>
<gene>
    <name evidence="1" type="ORF">LCGC14_2483760</name>
</gene>
<evidence type="ECO:0000313" key="1">
    <source>
        <dbReference type="EMBL" id="KKL17620.1"/>
    </source>
</evidence>
<dbReference type="EMBL" id="LAZR01039188">
    <property type="protein sequence ID" value="KKL17620.1"/>
    <property type="molecule type" value="Genomic_DNA"/>
</dbReference>
<organism evidence="1">
    <name type="scientific">marine sediment metagenome</name>
    <dbReference type="NCBI Taxonomy" id="412755"/>
    <lineage>
        <taxon>unclassified sequences</taxon>
        <taxon>metagenomes</taxon>
        <taxon>ecological metagenomes</taxon>
    </lineage>
</organism>
<reference evidence="1" key="1">
    <citation type="journal article" date="2015" name="Nature">
        <title>Complex archaea that bridge the gap between prokaryotes and eukaryotes.</title>
        <authorList>
            <person name="Spang A."/>
            <person name="Saw J.H."/>
            <person name="Jorgensen S.L."/>
            <person name="Zaremba-Niedzwiedzka K."/>
            <person name="Martijn J."/>
            <person name="Lind A.E."/>
            <person name="van Eijk R."/>
            <person name="Schleper C."/>
            <person name="Guy L."/>
            <person name="Ettema T.J."/>
        </authorList>
    </citation>
    <scope>NUCLEOTIDE SEQUENCE</scope>
</reference>
<dbReference type="AlphaFoldDB" id="A0A0F9B7J0"/>
<accession>A0A0F9B7J0</accession>
<name>A0A0F9B7J0_9ZZZZ</name>
<sequence>MDKEDDVKKKISEVQIEIEILNARKKTKDSECDICEGKGCDVISFIRKKPVHSKCHWREMKRLDFVGE</sequence>
<protein>
    <submittedName>
        <fullName evidence="1">Uncharacterized protein</fullName>
    </submittedName>
</protein>